<gene>
    <name evidence="3" type="ORF">FHP88_18730</name>
</gene>
<evidence type="ECO:0000259" key="2">
    <source>
        <dbReference type="PROSITE" id="PS50043"/>
    </source>
</evidence>
<dbReference type="PANTHER" id="PTHR43214:SF38">
    <property type="entry name" value="NITRATE_NITRITE RESPONSE REGULATOR PROTEIN NARL"/>
    <property type="match status" value="1"/>
</dbReference>
<dbReference type="InterPro" id="IPR039420">
    <property type="entry name" value="WalR-like"/>
</dbReference>
<protein>
    <submittedName>
        <fullName evidence="3">Response regulator transcription factor</fullName>
    </submittedName>
</protein>
<dbReference type="Gene3D" id="1.10.10.10">
    <property type="entry name" value="Winged helix-like DNA-binding domain superfamily/Winged helix DNA-binding domain"/>
    <property type="match status" value="1"/>
</dbReference>
<keyword evidence="1" id="KW-0238">DNA-binding</keyword>
<dbReference type="PANTHER" id="PTHR43214">
    <property type="entry name" value="TWO-COMPONENT RESPONSE REGULATOR"/>
    <property type="match status" value="1"/>
</dbReference>
<feature type="domain" description="HTH luxR-type" evidence="2">
    <location>
        <begin position="46"/>
        <end position="111"/>
    </location>
</feature>
<dbReference type="GO" id="GO:0006355">
    <property type="term" value="P:regulation of DNA-templated transcription"/>
    <property type="evidence" value="ECO:0007669"/>
    <property type="project" value="InterPro"/>
</dbReference>
<dbReference type="InterPro" id="IPR036388">
    <property type="entry name" value="WH-like_DNA-bd_sf"/>
</dbReference>
<dbReference type="Proteomes" id="UP000316649">
    <property type="component" value="Unassembled WGS sequence"/>
</dbReference>
<dbReference type="PROSITE" id="PS50043">
    <property type="entry name" value="HTH_LUXR_2"/>
    <property type="match status" value="1"/>
</dbReference>
<accession>A0A557RTX1</accession>
<evidence type="ECO:0000313" key="4">
    <source>
        <dbReference type="Proteomes" id="UP000316649"/>
    </source>
</evidence>
<dbReference type="SUPFAM" id="SSF46894">
    <property type="entry name" value="C-terminal effector domain of the bipartite response regulators"/>
    <property type="match status" value="1"/>
</dbReference>
<reference evidence="3 4" key="1">
    <citation type="submission" date="2019-07" db="EMBL/GenBank/DDBJ databases">
        <title>The pathways for chlorine oxyanion respiration interact through the shared metabolite chlorate.</title>
        <authorList>
            <person name="Barnum T.P."/>
            <person name="Cheng Y."/>
            <person name="Hill K.A."/>
            <person name="Lucas L.N."/>
            <person name="Carlson H.K."/>
            <person name="Coates J.D."/>
        </authorList>
    </citation>
    <scope>NUCLEOTIDE SEQUENCE [LARGE SCALE GENOMIC DNA]</scope>
    <source>
        <strain evidence="3 4">BK-1</strain>
    </source>
</reference>
<dbReference type="AlphaFoldDB" id="A0A557RTX1"/>
<sequence>MHPETLRQSSRLIRSGEVWLGQEVIQHLIKGIVTGKQNTSDPSVISDPRLADLTARELEITERVATGESNKLIAYELGITERTVKAHMSNIFQKTDVKDRLQLALLVNNQGR</sequence>
<dbReference type="PROSITE" id="PS00622">
    <property type="entry name" value="HTH_LUXR_1"/>
    <property type="match status" value="1"/>
</dbReference>
<comment type="caution">
    <text evidence="3">The sequence shown here is derived from an EMBL/GenBank/DDBJ whole genome shotgun (WGS) entry which is preliminary data.</text>
</comment>
<dbReference type="CDD" id="cd06170">
    <property type="entry name" value="LuxR_C_like"/>
    <property type="match status" value="1"/>
</dbReference>
<evidence type="ECO:0000256" key="1">
    <source>
        <dbReference type="ARBA" id="ARBA00023125"/>
    </source>
</evidence>
<keyword evidence="4" id="KW-1185">Reference proteome</keyword>
<dbReference type="PRINTS" id="PR00038">
    <property type="entry name" value="HTHLUXR"/>
</dbReference>
<dbReference type="InterPro" id="IPR000792">
    <property type="entry name" value="Tscrpt_reg_LuxR_C"/>
</dbReference>
<dbReference type="Pfam" id="PF00196">
    <property type="entry name" value="GerE"/>
    <property type="match status" value="1"/>
</dbReference>
<dbReference type="EMBL" id="VMNH01000034">
    <property type="protein sequence ID" value="TVO68610.1"/>
    <property type="molecule type" value="Genomic_DNA"/>
</dbReference>
<name>A0A557RTX1_9GAMM</name>
<organism evidence="3 4">
    <name type="scientific">Sedimenticola selenatireducens</name>
    <dbReference type="NCBI Taxonomy" id="191960"/>
    <lineage>
        <taxon>Bacteria</taxon>
        <taxon>Pseudomonadati</taxon>
        <taxon>Pseudomonadota</taxon>
        <taxon>Gammaproteobacteria</taxon>
        <taxon>Chromatiales</taxon>
        <taxon>Sedimenticolaceae</taxon>
        <taxon>Sedimenticola</taxon>
    </lineage>
</organism>
<dbReference type="GO" id="GO:0003677">
    <property type="term" value="F:DNA binding"/>
    <property type="evidence" value="ECO:0007669"/>
    <property type="project" value="UniProtKB-KW"/>
</dbReference>
<dbReference type="InterPro" id="IPR016032">
    <property type="entry name" value="Sig_transdc_resp-reg_C-effctor"/>
</dbReference>
<dbReference type="OrthoDB" id="9794397at2"/>
<proteinExistence type="predicted"/>
<evidence type="ECO:0000313" key="3">
    <source>
        <dbReference type="EMBL" id="TVO68610.1"/>
    </source>
</evidence>
<dbReference type="SMART" id="SM00421">
    <property type="entry name" value="HTH_LUXR"/>
    <property type="match status" value="1"/>
</dbReference>